<feature type="compositionally biased region" description="Basic and acidic residues" evidence="5">
    <location>
        <begin position="547"/>
        <end position="567"/>
    </location>
</feature>
<dbReference type="GO" id="GO:0010468">
    <property type="term" value="P:regulation of gene expression"/>
    <property type="evidence" value="ECO:0007669"/>
    <property type="project" value="UniProtKB-ARBA"/>
</dbReference>
<dbReference type="Proteomes" id="UP000054018">
    <property type="component" value="Unassembled WGS sequence"/>
</dbReference>
<dbReference type="SMART" id="SM00248">
    <property type="entry name" value="ANK"/>
    <property type="match status" value="2"/>
</dbReference>
<dbReference type="PROSITE" id="PS50088">
    <property type="entry name" value="ANK_REPEAT"/>
    <property type="match status" value="1"/>
</dbReference>
<feature type="repeat" description="ANK" evidence="3">
    <location>
        <begin position="35"/>
        <end position="67"/>
    </location>
</feature>
<dbReference type="PROSITE" id="PS50297">
    <property type="entry name" value="ANK_REP_REGION"/>
    <property type="match status" value="1"/>
</dbReference>
<proteinExistence type="predicted"/>
<keyword evidence="1" id="KW-0677">Repeat</keyword>
<evidence type="ECO:0000256" key="4">
    <source>
        <dbReference type="PROSITE-ProRule" id="PRU00723"/>
    </source>
</evidence>
<feature type="region of interest" description="Disordered" evidence="5">
    <location>
        <begin position="422"/>
        <end position="594"/>
    </location>
</feature>
<keyword evidence="2 3" id="KW-0040">ANK repeat</keyword>
<feature type="compositionally biased region" description="Pro residues" evidence="5">
    <location>
        <begin position="283"/>
        <end position="307"/>
    </location>
</feature>
<keyword evidence="4" id="KW-0479">Metal-binding</keyword>
<feature type="compositionally biased region" description="Polar residues" evidence="5">
    <location>
        <begin position="465"/>
        <end position="480"/>
    </location>
</feature>
<dbReference type="EMBL" id="KN833687">
    <property type="protein sequence ID" value="KIK30345.1"/>
    <property type="molecule type" value="Genomic_DNA"/>
</dbReference>
<evidence type="ECO:0000256" key="2">
    <source>
        <dbReference type="ARBA" id="ARBA00023043"/>
    </source>
</evidence>
<dbReference type="AlphaFoldDB" id="A0A0C9YYW9"/>
<protein>
    <recommendedName>
        <fullName evidence="6">C3H1-type domain-containing protein</fullName>
    </recommendedName>
</protein>
<reference evidence="7 8" key="1">
    <citation type="submission" date="2014-04" db="EMBL/GenBank/DDBJ databases">
        <authorList>
            <consortium name="DOE Joint Genome Institute"/>
            <person name="Kuo A."/>
            <person name="Kohler A."/>
            <person name="Costa M.D."/>
            <person name="Nagy L.G."/>
            <person name="Floudas D."/>
            <person name="Copeland A."/>
            <person name="Barry K.W."/>
            <person name="Cichocki N."/>
            <person name="Veneault-Fourrey C."/>
            <person name="LaButti K."/>
            <person name="Lindquist E.A."/>
            <person name="Lipzen A."/>
            <person name="Lundell T."/>
            <person name="Morin E."/>
            <person name="Murat C."/>
            <person name="Sun H."/>
            <person name="Tunlid A."/>
            <person name="Henrissat B."/>
            <person name="Grigoriev I.V."/>
            <person name="Hibbett D.S."/>
            <person name="Martin F."/>
            <person name="Nordberg H.P."/>
            <person name="Cantor M.N."/>
            <person name="Hua S.X."/>
        </authorList>
    </citation>
    <scope>NUCLEOTIDE SEQUENCE [LARGE SCALE GENOMIC DNA]</scope>
    <source>
        <strain evidence="7 8">441</strain>
    </source>
</reference>
<dbReference type="PRINTS" id="PR01217">
    <property type="entry name" value="PRICHEXTENSN"/>
</dbReference>
<dbReference type="SUPFAM" id="SSF48403">
    <property type="entry name" value="Ankyrin repeat"/>
    <property type="match status" value="1"/>
</dbReference>
<dbReference type="STRING" id="765257.A0A0C9YYW9"/>
<feature type="compositionally biased region" description="Polar residues" evidence="5">
    <location>
        <begin position="516"/>
        <end position="533"/>
    </location>
</feature>
<sequence length="616" mass="65238">MVSPLWSACSEGNIEAVLSLLNQASPVDIEIKDHTGATPLLEAVKKGHVDVVKALLAKGADPSVVTNQDGPKVHAFNSEIIDLLNNASAKTVSEEVPAQEQTYPQDPSADPSKRYYPLPAHPYGYYSPVSTLPDGSPAYLQGPPVPVGENNGFGHLPPPEVARYIPCRYYPACRYGSSCIFAHPQGPYYPGPPPPAQYSAPFDPMVHQQYAHSYYTPPPPPSYPSAPVPHMNPVSPPSGPVHTPPHPPMVHTRSGSEALSPAQPPFSPTSAPLAPYPSMSPVSYPPPPHSLPPHPLPLSIPSLPPSHQPITAHGPQSPQSAYPSGPTSAPPFSVRQDPSPYPPQSAHVFSEINGGPKSPPVHSQADNYGPPPAFRQGANHHRRGSMRRGSFAGSRKPAPPCLFYPAGRCRNGDDCRFPHVMPNAPGPQHHAGGRAPRPRDGPNGISTIEEQFTSMTVREGIQPPRNGTTNSSRSQSTDAGNRSRGAKPMWNKADRKPIAKQQRVPNADEFPVLGGLTSSKNLINGGPTVNGSVGPTAAQVLQAPAPTRKDLSKESTTRSASPEERQAKTQVESRPVESNGIQANGATSPTPSKLPVSFAAAATSVADIVKEVSVPA</sequence>
<dbReference type="HOGENOM" id="CLU_426496_0_0_1"/>
<name>A0A0C9YYW9_9AGAM</name>
<feature type="compositionally biased region" description="Pro residues" evidence="5">
    <location>
        <begin position="234"/>
        <end position="248"/>
    </location>
</feature>
<dbReference type="PROSITE" id="PS50103">
    <property type="entry name" value="ZF_C3H1"/>
    <property type="match status" value="2"/>
</dbReference>
<feature type="zinc finger region" description="C3H1-type" evidence="4">
    <location>
        <begin position="395"/>
        <end position="422"/>
    </location>
</feature>
<evidence type="ECO:0000313" key="8">
    <source>
        <dbReference type="Proteomes" id="UP000054018"/>
    </source>
</evidence>
<accession>A0A0C9YYW9</accession>
<dbReference type="Pfam" id="PF12796">
    <property type="entry name" value="Ank_2"/>
    <property type="match status" value="1"/>
</dbReference>
<feature type="domain" description="C3H1-type" evidence="6">
    <location>
        <begin position="166"/>
        <end position="186"/>
    </location>
</feature>
<dbReference type="SMART" id="SM00356">
    <property type="entry name" value="ZnF_C3H1"/>
    <property type="match status" value="2"/>
</dbReference>
<evidence type="ECO:0000256" key="1">
    <source>
        <dbReference type="ARBA" id="ARBA00022737"/>
    </source>
</evidence>
<feature type="compositionally biased region" description="Polar residues" evidence="5">
    <location>
        <begin position="314"/>
        <end position="327"/>
    </location>
</feature>
<feature type="compositionally biased region" description="Pro residues" evidence="5">
    <location>
        <begin position="216"/>
        <end position="227"/>
    </location>
</feature>
<dbReference type="OrthoDB" id="20872at2759"/>
<dbReference type="GO" id="GO:0008270">
    <property type="term" value="F:zinc ion binding"/>
    <property type="evidence" value="ECO:0007669"/>
    <property type="project" value="UniProtKB-KW"/>
</dbReference>
<feature type="region of interest" description="Disordered" evidence="5">
    <location>
        <begin position="91"/>
        <end position="111"/>
    </location>
</feature>
<evidence type="ECO:0000259" key="6">
    <source>
        <dbReference type="PROSITE" id="PS50103"/>
    </source>
</evidence>
<dbReference type="InterPro" id="IPR002110">
    <property type="entry name" value="Ankyrin_rpt"/>
</dbReference>
<feature type="zinc finger region" description="C3H1-type" evidence="4">
    <location>
        <begin position="166"/>
        <end position="186"/>
    </location>
</feature>
<dbReference type="PANTHER" id="PTHR24171">
    <property type="entry name" value="ANKYRIN REPEAT DOMAIN-CONTAINING PROTEIN 39-RELATED"/>
    <property type="match status" value="1"/>
</dbReference>
<gene>
    <name evidence="7" type="ORF">PISMIDRAFT_393898</name>
</gene>
<feature type="region of interest" description="Disordered" evidence="5">
    <location>
        <begin position="211"/>
        <end position="398"/>
    </location>
</feature>
<dbReference type="InterPro" id="IPR036770">
    <property type="entry name" value="Ankyrin_rpt-contain_sf"/>
</dbReference>
<dbReference type="InterPro" id="IPR000571">
    <property type="entry name" value="Znf_CCCH"/>
</dbReference>
<keyword evidence="4" id="KW-0862">Zinc</keyword>
<evidence type="ECO:0000256" key="5">
    <source>
        <dbReference type="SAM" id="MobiDB-lite"/>
    </source>
</evidence>
<organism evidence="7 8">
    <name type="scientific">Pisolithus microcarpus 441</name>
    <dbReference type="NCBI Taxonomy" id="765257"/>
    <lineage>
        <taxon>Eukaryota</taxon>
        <taxon>Fungi</taxon>
        <taxon>Dikarya</taxon>
        <taxon>Basidiomycota</taxon>
        <taxon>Agaricomycotina</taxon>
        <taxon>Agaricomycetes</taxon>
        <taxon>Agaricomycetidae</taxon>
        <taxon>Boletales</taxon>
        <taxon>Sclerodermatineae</taxon>
        <taxon>Pisolithaceae</taxon>
        <taxon>Pisolithus</taxon>
    </lineage>
</organism>
<dbReference type="Gene3D" id="1.25.40.20">
    <property type="entry name" value="Ankyrin repeat-containing domain"/>
    <property type="match status" value="1"/>
</dbReference>
<keyword evidence="4" id="KW-0863">Zinc-finger</keyword>
<dbReference type="Pfam" id="PF14608">
    <property type="entry name" value="zf-CCCH_2"/>
    <property type="match status" value="2"/>
</dbReference>
<feature type="compositionally biased region" description="Polar residues" evidence="5">
    <location>
        <begin position="444"/>
        <end position="456"/>
    </location>
</feature>
<keyword evidence="8" id="KW-1185">Reference proteome</keyword>
<reference evidence="8" key="2">
    <citation type="submission" date="2015-01" db="EMBL/GenBank/DDBJ databases">
        <title>Evolutionary Origins and Diversification of the Mycorrhizal Mutualists.</title>
        <authorList>
            <consortium name="DOE Joint Genome Institute"/>
            <consortium name="Mycorrhizal Genomics Consortium"/>
            <person name="Kohler A."/>
            <person name="Kuo A."/>
            <person name="Nagy L.G."/>
            <person name="Floudas D."/>
            <person name="Copeland A."/>
            <person name="Barry K.W."/>
            <person name="Cichocki N."/>
            <person name="Veneault-Fourrey C."/>
            <person name="LaButti K."/>
            <person name="Lindquist E.A."/>
            <person name="Lipzen A."/>
            <person name="Lundell T."/>
            <person name="Morin E."/>
            <person name="Murat C."/>
            <person name="Riley R."/>
            <person name="Ohm R."/>
            <person name="Sun H."/>
            <person name="Tunlid A."/>
            <person name="Henrissat B."/>
            <person name="Grigoriev I.V."/>
            <person name="Hibbett D.S."/>
            <person name="Martin F."/>
        </authorList>
    </citation>
    <scope>NUCLEOTIDE SEQUENCE [LARGE SCALE GENOMIC DNA]</scope>
    <source>
        <strain evidence="8">441</strain>
    </source>
</reference>
<evidence type="ECO:0000256" key="3">
    <source>
        <dbReference type="PROSITE-ProRule" id="PRU00023"/>
    </source>
</evidence>
<evidence type="ECO:0000313" key="7">
    <source>
        <dbReference type="EMBL" id="KIK30345.1"/>
    </source>
</evidence>
<feature type="domain" description="C3H1-type" evidence="6">
    <location>
        <begin position="395"/>
        <end position="422"/>
    </location>
</feature>
<feature type="compositionally biased region" description="Polar residues" evidence="5">
    <location>
        <begin position="579"/>
        <end position="591"/>
    </location>
</feature>